<organism evidence="2 3">
    <name type="scientific">Micromonospora andamanensis</name>
    <dbReference type="NCBI Taxonomy" id="1287068"/>
    <lineage>
        <taxon>Bacteria</taxon>
        <taxon>Bacillati</taxon>
        <taxon>Actinomycetota</taxon>
        <taxon>Actinomycetes</taxon>
        <taxon>Micromonosporales</taxon>
        <taxon>Micromonosporaceae</taxon>
        <taxon>Micromonospora</taxon>
    </lineage>
</organism>
<sequence>MRTRAAATGFVVLVLIAAIGMIVVLRQAGEGLRLPLAGRACTVQADGEVTLDSQQMANAATIAAIGVQREMPERAVVVALATAYQESGLRNLTGGDRDSVGLFQQRPSQGWGTPTQIRDPRYAAGKFYAALKKVRGWEDMRVTDAAQKVQRSAFPEAYEKWADESQVLTRALLGHATTAVTCAVGGDPVMRGAAAIAALAEGLTLDWGLSERSPVEDSGPGSDYFATEVDREVGLASLTVGIRAAAARSTDATQAIPEGERAGWRYAHWLVSHAKEHGVKRVAFDGREWTAKRGTWKRLPDSERSSGQVQAEVHADV</sequence>
<feature type="region of interest" description="Disordered" evidence="1">
    <location>
        <begin position="297"/>
        <end position="317"/>
    </location>
</feature>
<reference evidence="2 3" key="1">
    <citation type="submission" date="2021-01" db="EMBL/GenBank/DDBJ databases">
        <title>Whole genome shotgun sequence of Verrucosispora andamanensis NBRC 109075.</title>
        <authorList>
            <person name="Komaki H."/>
            <person name="Tamura T."/>
        </authorList>
    </citation>
    <scope>NUCLEOTIDE SEQUENCE [LARGE SCALE GENOMIC DNA]</scope>
    <source>
        <strain evidence="2 3">NBRC 109075</strain>
    </source>
</reference>
<accession>A0ABQ4HTU1</accession>
<evidence type="ECO:0008006" key="4">
    <source>
        <dbReference type="Google" id="ProtNLM"/>
    </source>
</evidence>
<name>A0ABQ4HTU1_9ACTN</name>
<proteinExistence type="predicted"/>
<dbReference type="Proteomes" id="UP000647017">
    <property type="component" value="Unassembled WGS sequence"/>
</dbReference>
<evidence type="ECO:0000313" key="3">
    <source>
        <dbReference type="Proteomes" id="UP000647017"/>
    </source>
</evidence>
<dbReference type="EMBL" id="BOOZ01000011">
    <property type="protein sequence ID" value="GIJ09083.1"/>
    <property type="molecule type" value="Genomic_DNA"/>
</dbReference>
<evidence type="ECO:0000313" key="2">
    <source>
        <dbReference type="EMBL" id="GIJ09083.1"/>
    </source>
</evidence>
<protein>
    <recommendedName>
        <fullName evidence="4">Heavy metal transporter</fullName>
    </recommendedName>
</protein>
<evidence type="ECO:0000256" key="1">
    <source>
        <dbReference type="SAM" id="MobiDB-lite"/>
    </source>
</evidence>
<keyword evidence="3" id="KW-1185">Reference proteome</keyword>
<comment type="caution">
    <text evidence="2">The sequence shown here is derived from an EMBL/GenBank/DDBJ whole genome shotgun (WGS) entry which is preliminary data.</text>
</comment>
<gene>
    <name evidence="2" type="ORF">Van01_22970</name>
</gene>